<dbReference type="EMBL" id="CM055108">
    <property type="protein sequence ID" value="KAJ7524356.1"/>
    <property type="molecule type" value="Genomic_DNA"/>
</dbReference>
<evidence type="ECO:0000313" key="1">
    <source>
        <dbReference type="EMBL" id="KAJ7524356.1"/>
    </source>
</evidence>
<accession>A0ACC2B3P9</accession>
<keyword evidence="2" id="KW-1185">Reference proteome</keyword>
<comment type="caution">
    <text evidence="1">The sequence shown here is derived from an EMBL/GenBank/DDBJ whole genome shotgun (WGS) entry which is preliminary data.</text>
</comment>
<sequence>MRLVYMYAKNKISFKRPPRFSSFYLHVIPSLHVLFYLSGHLAVLFHLLLCTRTSAFATLAAMPFAATVWMPSLVCLCRFPLFCPRRFATDAPSSHRFSLLRVMRSCFTLSKP</sequence>
<protein>
    <submittedName>
        <fullName evidence="1">Uncharacterized protein</fullName>
    </submittedName>
</protein>
<gene>
    <name evidence="1" type="ORF">O6H91_17G001500</name>
</gene>
<evidence type="ECO:0000313" key="2">
    <source>
        <dbReference type="Proteomes" id="UP001162992"/>
    </source>
</evidence>
<organism evidence="1 2">
    <name type="scientific">Diphasiastrum complanatum</name>
    <name type="common">Issler's clubmoss</name>
    <name type="synonym">Lycopodium complanatum</name>
    <dbReference type="NCBI Taxonomy" id="34168"/>
    <lineage>
        <taxon>Eukaryota</taxon>
        <taxon>Viridiplantae</taxon>
        <taxon>Streptophyta</taxon>
        <taxon>Embryophyta</taxon>
        <taxon>Tracheophyta</taxon>
        <taxon>Lycopodiopsida</taxon>
        <taxon>Lycopodiales</taxon>
        <taxon>Lycopodiaceae</taxon>
        <taxon>Lycopodioideae</taxon>
        <taxon>Diphasiastrum</taxon>
    </lineage>
</organism>
<dbReference type="Proteomes" id="UP001162992">
    <property type="component" value="Chromosome 17"/>
</dbReference>
<reference evidence="2" key="1">
    <citation type="journal article" date="2024" name="Proc. Natl. Acad. Sci. U.S.A.">
        <title>Extraordinary preservation of gene collinearity over three hundred million years revealed in homosporous lycophytes.</title>
        <authorList>
            <person name="Li C."/>
            <person name="Wickell D."/>
            <person name="Kuo L.Y."/>
            <person name="Chen X."/>
            <person name="Nie B."/>
            <person name="Liao X."/>
            <person name="Peng D."/>
            <person name="Ji J."/>
            <person name="Jenkins J."/>
            <person name="Williams M."/>
            <person name="Shu S."/>
            <person name="Plott C."/>
            <person name="Barry K."/>
            <person name="Rajasekar S."/>
            <person name="Grimwood J."/>
            <person name="Han X."/>
            <person name="Sun S."/>
            <person name="Hou Z."/>
            <person name="He W."/>
            <person name="Dai G."/>
            <person name="Sun C."/>
            <person name="Schmutz J."/>
            <person name="Leebens-Mack J.H."/>
            <person name="Li F.W."/>
            <person name="Wang L."/>
        </authorList>
    </citation>
    <scope>NUCLEOTIDE SEQUENCE [LARGE SCALE GENOMIC DNA]</scope>
    <source>
        <strain evidence="2">cv. PW_Plant_1</strain>
    </source>
</reference>
<proteinExistence type="predicted"/>
<name>A0ACC2B3P9_DIPCM</name>